<dbReference type="Gene3D" id="2.120.10.80">
    <property type="entry name" value="Kelch-type beta propeller"/>
    <property type="match status" value="1"/>
</dbReference>
<reference evidence="4" key="1">
    <citation type="journal article" date="2022" name="G3 (Bethesda)">
        <title>High quality genome of the basidiomycete yeast Dioszegia hungarica PDD-24b-2 isolated from cloud water.</title>
        <authorList>
            <person name="Jarrige D."/>
            <person name="Haridas S."/>
            <person name="Bleykasten-Grosshans C."/>
            <person name="Joly M."/>
            <person name="Nadalig T."/>
            <person name="Sancelme M."/>
            <person name="Vuilleumier S."/>
            <person name="Grigoriev I.V."/>
            <person name="Amato P."/>
            <person name="Bringel F."/>
        </authorList>
    </citation>
    <scope>NUCLEOTIDE SEQUENCE</scope>
    <source>
        <strain evidence="4">PDD-24b-2</strain>
    </source>
</reference>
<proteinExistence type="predicted"/>
<evidence type="ECO:0008006" key="6">
    <source>
        <dbReference type="Google" id="ProtNLM"/>
    </source>
</evidence>
<evidence type="ECO:0000313" key="5">
    <source>
        <dbReference type="Proteomes" id="UP001164286"/>
    </source>
</evidence>
<dbReference type="InterPro" id="IPR015915">
    <property type="entry name" value="Kelch-typ_b-propeller"/>
</dbReference>
<feature type="compositionally biased region" description="Polar residues" evidence="3">
    <location>
        <begin position="734"/>
        <end position="745"/>
    </location>
</feature>
<feature type="region of interest" description="Disordered" evidence="3">
    <location>
        <begin position="573"/>
        <end position="622"/>
    </location>
</feature>
<feature type="compositionally biased region" description="Pro residues" evidence="3">
    <location>
        <begin position="593"/>
        <end position="605"/>
    </location>
</feature>
<accession>A0AA38H3M6</accession>
<keyword evidence="5" id="KW-1185">Reference proteome</keyword>
<evidence type="ECO:0000256" key="1">
    <source>
        <dbReference type="ARBA" id="ARBA00022441"/>
    </source>
</evidence>
<evidence type="ECO:0000256" key="2">
    <source>
        <dbReference type="ARBA" id="ARBA00022737"/>
    </source>
</evidence>
<evidence type="ECO:0000313" key="4">
    <source>
        <dbReference type="EMBL" id="KAI9633623.1"/>
    </source>
</evidence>
<keyword evidence="1" id="KW-0880">Kelch repeat</keyword>
<evidence type="ECO:0000256" key="3">
    <source>
        <dbReference type="SAM" id="MobiDB-lite"/>
    </source>
</evidence>
<dbReference type="SUPFAM" id="SSF117281">
    <property type="entry name" value="Kelch motif"/>
    <property type="match status" value="1"/>
</dbReference>
<dbReference type="GO" id="GO:0005829">
    <property type="term" value="C:cytosol"/>
    <property type="evidence" value="ECO:0007669"/>
    <property type="project" value="TreeGrafter"/>
</dbReference>
<dbReference type="GO" id="GO:0005739">
    <property type="term" value="C:mitochondrion"/>
    <property type="evidence" value="ECO:0007669"/>
    <property type="project" value="TreeGrafter"/>
</dbReference>
<comment type="caution">
    <text evidence="4">The sequence shown here is derived from an EMBL/GenBank/DDBJ whole genome shotgun (WGS) entry which is preliminary data.</text>
</comment>
<dbReference type="Gene3D" id="3.30.710.10">
    <property type="entry name" value="Potassium Channel Kv1.1, Chain A"/>
    <property type="match status" value="1"/>
</dbReference>
<sequence>MDNSLAHLMGWTETTTGDIPPPLTGPSVTLSPLSHPPTIFLFGGKHVQSKRLTSEMWALDLGSRVWSKLDAGTAPGARYFHSMEIWEDKLVCFGGMSDTEPMSVHADLWIFDCHSRRWLPQPSPAPGVTQDPSMLPSARYAHLSAISRGKMIISGGQHSDNSFLFEINVFDLRRSVWTSKTLQPELQGLHSKGAYRSVAISSKTRMVVPMSSGEIKASAAHSYVIDEDGEGGEIWCYSNYDFAKVRRELDVTAPVDLDTEIMPSPKFNSPPAFSIRDESRSMRGTAQPPGLRFPTGGIVGHHLILCGLYLATTSGAFSVWALDLHTMIWRHIEPLALSTGSWNKAIVSPDNAKLIVFGNIHNDLSADYGRRANNHEHVAIISLETYGIYQPPRLEIPAKIQEVGLSMLDEKLASDFDVICDDGRKIRCSRRLLAERWAWFAEEERKLSELAHGIMAESPGVDINDTLHGSFDVARLAPSTLTIPEPFSVCVALVQYFYTLSLSTPLQNRAPVLSALLFLAKQYRIDRLAKLVVHALHERLDPNVAVGVYEIATLSGEQNLQVRALNMVHAARAGSANRSHRQGPPGSVVPDPQVAPAPPSIPSAPTPGGSEATPTRGWVDDSNFRRARADSLTLVPEDTQVTALLAALDVSEPARCESPTERTIPRLRHHTARLTPVHSRPPPTSALPYTPDMSRDYTPPPSTMPRTPQREPVVNRSYGSQHALETLQEDATGRSHQLSPTTLSSAGLYPGRGPPSAYTHHDAASHYSYSSACPSLTSASTSPSVADVRHFSLQTHSSASSVYSNDKPAYAEPNRYSDFTIDFDSPSYSAQTSTVNLSRTGTALSSHMSISSGSTGTSSKKMANLERKL</sequence>
<keyword evidence="2" id="KW-0677">Repeat</keyword>
<dbReference type="PANTHER" id="PTHR43503">
    <property type="entry name" value="MCG48959-RELATED"/>
    <property type="match status" value="1"/>
</dbReference>
<feature type="region of interest" description="Disordered" evidence="3">
    <location>
        <begin position="675"/>
        <end position="760"/>
    </location>
</feature>
<dbReference type="Pfam" id="PF24681">
    <property type="entry name" value="Kelch_KLHDC2_KLHL20_DRC7"/>
    <property type="match status" value="1"/>
</dbReference>
<dbReference type="InterPro" id="IPR011333">
    <property type="entry name" value="SKP1/BTB/POZ_sf"/>
</dbReference>
<dbReference type="EMBL" id="JAKWFO010000008">
    <property type="protein sequence ID" value="KAI9633623.1"/>
    <property type="molecule type" value="Genomic_DNA"/>
</dbReference>
<feature type="compositionally biased region" description="Low complexity" evidence="3">
    <location>
        <begin position="846"/>
        <end position="862"/>
    </location>
</feature>
<dbReference type="GeneID" id="77726756"/>
<dbReference type="Proteomes" id="UP001164286">
    <property type="component" value="Unassembled WGS sequence"/>
</dbReference>
<name>A0AA38H3M6_9TREE</name>
<protein>
    <recommendedName>
        <fullName evidence="6">Regulatory protein ral2</fullName>
    </recommendedName>
</protein>
<feature type="region of interest" description="Disordered" evidence="3">
    <location>
        <begin position="846"/>
        <end position="869"/>
    </location>
</feature>
<dbReference type="AlphaFoldDB" id="A0AA38H3M6"/>
<organism evidence="4 5">
    <name type="scientific">Dioszegia hungarica</name>
    <dbReference type="NCBI Taxonomy" id="4972"/>
    <lineage>
        <taxon>Eukaryota</taxon>
        <taxon>Fungi</taxon>
        <taxon>Dikarya</taxon>
        <taxon>Basidiomycota</taxon>
        <taxon>Agaricomycotina</taxon>
        <taxon>Tremellomycetes</taxon>
        <taxon>Tremellales</taxon>
        <taxon>Bulleribasidiaceae</taxon>
        <taxon>Dioszegia</taxon>
    </lineage>
</organism>
<gene>
    <name evidence="4" type="ORF">MKK02DRAFT_28426</name>
</gene>
<dbReference type="GO" id="GO:0045454">
    <property type="term" value="P:cell redox homeostasis"/>
    <property type="evidence" value="ECO:0007669"/>
    <property type="project" value="TreeGrafter"/>
</dbReference>
<dbReference type="PANTHER" id="PTHR43503:SF2">
    <property type="entry name" value="NEGATIVE REGULATOR OF SPORULATION MDS3-RELATED"/>
    <property type="match status" value="1"/>
</dbReference>
<dbReference type="RefSeq" id="XP_052943400.1">
    <property type="nucleotide sequence ID" value="XM_053087551.1"/>
</dbReference>